<dbReference type="EMBL" id="JACJJG010000012">
    <property type="protein sequence ID" value="MBM6673094.1"/>
    <property type="molecule type" value="Genomic_DNA"/>
</dbReference>
<name>A0A938WS13_9BACT</name>
<dbReference type="InterPro" id="IPR041657">
    <property type="entry name" value="HTH_17"/>
</dbReference>
<feature type="domain" description="Helix-turn-helix" evidence="1">
    <location>
        <begin position="47"/>
        <end position="91"/>
    </location>
</feature>
<comment type="caution">
    <text evidence="2">The sequence shown here is derived from an EMBL/GenBank/DDBJ whole genome shotgun (WGS) entry which is preliminary data.</text>
</comment>
<gene>
    <name evidence="2" type="ORF">H6A34_04295</name>
</gene>
<dbReference type="Gene3D" id="1.10.1660.10">
    <property type="match status" value="1"/>
</dbReference>
<dbReference type="SUPFAM" id="SSF46955">
    <property type="entry name" value="Putative DNA-binding domain"/>
    <property type="match status" value="1"/>
</dbReference>
<dbReference type="GO" id="GO:0003677">
    <property type="term" value="F:DNA binding"/>
    <property type="evidence" value="ECO:0007669"/>
    <property type="project" value="InterPro"/>
</dbReference>
<dbReference type="AlphaFoldDB" id="A0A938WS13"/>
<evidence type="ECO:0000313" key="3">
    <source>
        <dbReference type="Proteomes" id="UP000706891"/>
    </source>
</evidence>
<reference evidence="2" key="1">
    <citation type="submission" date="2020-08" db="EMBL/GenBank/DDBJ databases">
        <authorList>
            <person name="Cejkova D."/>
            <person name="Kubasova T."/>
            <person name="Jahodarova E."/>
            <person name="Rychlik I."/>
        </authorList>
    </citation>
    <scope>NUCLEOTIDE SEQUENCE</scope>
    <source>
        <strain evidence="2">An824</strain>
    </source>
</reference>
<evidence type="ECO:0000313" key="2">
    <source>
        <dbReference type="EMBL" id="MBM6673094.1"/>
    </source>
</evidence>
<dbReference type="NCBIfam" id="TIGR01764">
    <property type="entry name" value="excise"/>
    <property type="match status" value="1"/>
</dbReference>
<dbReference type="InterPro" id="IPR010093">
    <property type="entry name" value="SinI_DNA-bd"/>
</dbReference>
<keyword evidence="3" id="KW-1185">Reference proteome</keyword>
<reference evidence="2" key="2">
    <citation type="journal article" date="2021" name="Sci. Rep.">
        <title>The distribution of antibiotic resistance genes in chicken gut microbiota commensals.</title>
        <authorList>
            <person name="Juricova H."/>
            <person name="Matiasovicova J."/>
            <person name="Kubasova T."/>
            <person name="Cejkova D."/>
            <person name="Rychlik I."/>
        </authorList>
    </citation>
    <scope>NUCLEOTIDE SEQUENCE</scope>
    <source>
        <strain evidence="2">An824</strain>
    </source>
</reference>
<sequence length="101" mass="11476">MKINDLISDGSNNISITVGISDLKEFGLSLIEEGRAMGRAERVQETYLTPDEVAKMLGASKSTLWRWNKSGYLRNIKCGRKSFYKKSDVENLIFNNNENKK</sequence>
<dbReference type="InterPro" id="IPR009061">
    <property type="entry name" value="DNA-bd_dom_put_sf"/>
</dbReference>
<dbReference type="Proteomes" id="UP000706891">
    <property type="component" value="Unassembled WGS sequence"/>
</dbReference>
<dbReference type="RefSeq" id="WP_205103676.1">
    <property type="nucleotide sequence ID" value="NZ_JACJJG010000012.1"/>
</dbReference>
<dbReference type="Pfam" id="PF12728">
    <property type="entry name" value="HTH_17"/>
    <property type="match status" value="1"/>
</dbReference>
<protein>
    <submittedName>
        <fullName evidence="2">Helix-turn-helix domain-containing protein</fullName>
    </submittedName>
</protein>
<proteinExistence type="predicted"/>
<accession>A0A938WS13</accession>
<evidence type="ECO:0000259" key="1">
    <source>
        <dbReference type="Pfam" id="PF12728"/>
    </source>
</evidence>
<organism evidence="2 3">
    <name type="scientific">Marseilla massiliensis</name>
    <dbReference type="NCBI Taxonomy" id="1841864"/>
    <lineage>
        <taxon>Bacteria</taxon>
        <taxon>Pseudomonadati</taxon>
        <taxon>Bacteroidota</taxon>
        <taxon>Bacteroidia</taxon>
        <taxon>Bacteroidales</taxon>
        <taxon>Prevotellaceae</taxon>
        <taxon>Marseilla</taxon>
    </lineage>
</organism>